<accession>S4P6Z8</accession>
<protein>
    <submittedName>
        <fullName evidence="1">Uncharacterized protein</fullName>
    </submittedName>
</protein>
<organism evidence="1">
    <name type="scientific">Pararge aegeria</name>
    <name type="common">speckled wood butterfly</name>
    <dbReference type="NCBI Taxonomy" id="116150"/>
    <lineage>
        <taxon>Eukaryota</taxon>
        <taxon>Metazoa</taxon>
        <taxon>Ecdysozoa</taxon>
        <taxon>Arthropoda</taxon>
        <taxon>Hexapoda</taxon>
        <taxon>Insecta</taxon>
        <taxon>Pterygota</taxon>
        <taxon>Neoptera</taxon>
        <taxon>Endopterygota</taxon>
        <taxon>Lepidoptera</taxon>
        <taxon>Glossata</taxon>
        <taxon>Ditrysia</taxon>
        <taxon>Papilionoidea</taxon>
        <taxon>Nymphalidae</taxon>
        <taxon>Satyrinae</taxon>
        <taxon>Satyrini</taxon>
        <taxon>Parargina</taxon>
        <taxon>Pararge</taxon>
    </lineage>
</organism>
<reference evidence="1" key="2">
    <citation type="submission" date="2013-05" db="EMBL/GenBank/DDBJ databases">
        <authorList>
            <person name="Carter J.-M."/>
            <person name="Baker S.C."/>
            <person name="Pink R."/>
            <person name="Carter D.R.F."/>
            <person name="Collins A."/>
            <person name="Tomlin J."/>
            <person name="Gibbs M."/>
            <person name="Breuker C.J."/>
        </authorList>
    </citation>
    <scope>NUCLEOTIDE SEQUENCE</scope>
    <source>
        <tissue evidence="1">Ovary</tissue>
    </source>
</reference>
<proteinExistence type="predicted"/>
<dbReference type="EMBL" id="GAIX01010165">
    <property type="protein sequence ID" value="JAA82395.1"/>
    <property type="molecule type" value="Transcribed_RNA"/>
</dbReference>
<sequence>MVNSVSLTDLCTRTGIFLVSYEICVLCASDRSTKTLSLLSNIAVSFSVYTLSVHISNSSELFQRDVI</sequence>
<dbReference type="AlphaFoldDB" id="S4P6Z8"/>
<name>S4P6Z8_9NEOP</name>
<evidence type="ECO:0000313" key="1">
    <source>
        <dbReference type="EMBL" id="JAA82395.1"/>
    </source>
</evidence>
<reference evidence="1" key="1">
    <citation type="journal article" date="2013" name="BMC Genomics">
        <title>Unscrambling butterfly oogenesis.</title>
        <authorList>
            <person name="Carter J.M."/>
            <person name="Baker S.C."/>
            <person name="Pink R."/>
            <person name="Carter D.R."/>
            <person name="Collins A."/>
            <person name="Tomlin J."/>
            <person name="Gibbs M."/>
            <person name="Breuker C.J."/>
        </authorList>
    </citation>
    <scope>NUCLEOTIDE SEQUENCE</scope>
    <source>
        <tissue evidence="1">Ovary</tissue>
    </source>
</reference>